<dbReference type="Pfam" id="PF05193">
    <property type="entry name" value="Peptidase_M16_C"/>
    <property type="match status" value="1"/>
</dbReference>
<feature type="domain" description="Peptidase M16 C-terminal" evidence="1">
    <location>
        <begin position="38"/>
        <end position="147"/>
    </location>
</feature>
<evidence type="ECO:0000259" key="1">
    <source>
        <dbReference type="Pfam" id="PF05193"/>
    </source>
</evidence>
<dbReference type="Gene3D" id="3.30.830.10">
    <property type="entry name" value="Metalloenzyme, LuxS/M16 peptidase-like"/>
    <property type="match status" value="1"/>
</dbReference>
<dbReference type="GO" id="GO:0046872">
    <property type="term" value="F:metal ion binding"/>
    <property type="evidence" value="ECO:0007669"/>
    <property type="project" value="InterPro"/>
</dbReference>
<evidence type="ECO:0000313" key="2">
    <source>
        <dbReference type="EMBL" id="BBP89507.1"/>
    </source>
</evidence>
<sequence length="161" mass="18817">MYDDNPDWRLFFGLIENLYQEHPVRIDIAGTVESIAPITKDHLYECYETFYHPSNMLLFVVGPVDPKQILDQVRANQAKKPFTDQPEIKRKDINEPEGVYRKEYELPMNVQGSKCMFGLKTKNPHKKGNQLLKHELGMNLILETLFGKKAPYNMNRCMKRA</sequence>
<evidence type="ECO:0000313" key="3">
    <source>
        <dbReference type="Proteomes" id="UP000464658"/>
    </source>
</evidence>
<accession>A0A5S9M7P4</accession>
<dbReference type="EMBL" id="AP021906">
    <property type="protein sequence ID" value="BBP89507.1"/>
    <property type="molecule type" value="Genomic_DNA"/>
</dbReference>
<proteinExistence type="predicted"/>
<organism evidence="2 3">
    <name type="scientific">Bacillus safensis</name>
    <dbReference type="NCBI Taxonomy" id="561879"/>
    <lineage>
        <taxon>Bacteria</taxon>
        <taxon>Bacillati</taxon>
        <taxon>Bacillota</taxon>
        <taxon>Bacilli</taxon>
        <taxon>Bacillales</taxon>
        <taxon>Bacillaceae</taxon>
        <taxon>Bacillus</taxon>
    </lineage>
</organism>
<reference evidence="2 3" key="1">
    <citation type="submission" date="2019-12" db="EMBL/GenBank/DDBJ databases">
        <title>Full genome sequence of a Bacillus safensis strain isolated from commercially available natto in Indonesia.</title>
        <authorList>
            <person name="Yoshida M."/>
            <person name="Uomi M."/>
            <person name="Waturangi D."/>
            <person name="Ekaputri J.J."/>
            <person name="Setiamarga D.H.E."/>
        </authorList>
    </citation>
    <scope>NUCLEOTIDE SEQUENCE [LARGE SCALE GENOMIC DNA]</scope>
    <source>
        <strain evidence="2 3">IDN1</strain>
    </source>
</reference>
<dbReference type="InterPro" id="IPR007863">
    <property type="entry name" value="Peptidase_M16_C"/>
</dbReference>
<protein>
    <recommendedName>
        <fullName evidence="1">Peptidase M16 C-terminal domain-containing protein</fullName>
    </recommendedName>
</protein>
<dbReference type="SUPFAM" id="SSF63411">
    <property type="entry name" value="LuxS/MPP-like metallohydrolase"/>
    <property type="match status" value="1"/>
</dbReference>
<dbReference type="AlphaFoldDB" id="A0A5S9M7P4"/>
<dbReference type="InterPro" id="IPR011249">
    <property type="entry name" value="Metalloenz_LuxS/M16"/>
</dbReference>
<gene>
    <name evidence="2" type="ORF">BsIDN1_31250</name>
</gene>
<dbReference type="Proteomes" id="UP000464658">
    <property type="component" value="Chromosome"/>
</dbReference>
<name>A0A5S9M7P4_BACIA</name>